<organism evidence="2 3">
    <name type="scientific">Gadus morhua</name>
    <name type="common">Atlantic cod</name>
    <dbReference type="NCBI Taxonomy" id="8049"/>
    <lineage>
        <taxon>Eukaryota</taxon>
        <taxon>Metazoa</taxon>
        <taxon>Chordata</taxon>
        <taxon>Craniata</taxon>
        <taxon>Vertebrata</taxon>
        <taxon>Euteleostomi</taxon>
        <taxon>Actinopterygii</taxon>
        <taxon>Neopterygii</taxon>
        <taxon>Teleostei</taxon>
        <taxon>Neoteleostei</taxon>
        <taxon>Acanthomorphata</taxon>
        <taxon>Zeiogadaria</taxon>
        <taxon>Gadariae</taxon>
        <taxon>Gadiformes</taxon>
        <taxon>Gadoidei</taxon>
        <taxon>Gadidae</taxon>
        <taxon>Gadus</taxon>
    </lineage>
</organism>
<dbReference type="GO" id="GO:0060322">
    <property type="term" value="P:head development"/>
    <property type="evidence" value="ECO:0007669"/>
    <property type="project" value="Ensembl"/>
</dbReference>
<dbReference type="OMA" id="YVEGHES"/>
<dbReference type="Pfam" id="PF14989">
    <property type="entry name" value="CCDC32"/>
    <property type="match status" value="1"/>
</dbReference>
<dbReference type="Ensembl" id="ENSGMOT00000012137.2">
    <property type="protein sequence ID" value="ENSGMOP00000011819.2"/>
    <property type="gene ID" value="ENSGMOG00000011049.2"/>
</dbReference>
<evidence type="ECO:0000313" key="2">
    <source>
        <dbReference type="Ensembl" id="ENSGMOP00000011819.2"/>
    </source>
</evidence>
<feature type="compositionally biased region" description="Basic and acidic residues" evidence="1">
    <location>
        <begin position="188"/>
        <end position="204"/>
    </location>
</feature>
<dbReference type="GeneTree" id="ENSGT00390000014780"/>
<accession>A0A8C4ZDL5</accession>
<dbReference type="PANTHER" id="PTHR31800:SF1">
    <property type="entry name" value="COILED-COIL DOMAIN-CONTAINING PROTEIN 32"/>
    <property type="match status" value="1"/>
</dbReference>
<sequence length="204" mass="22773">LTTMEDFGVQEVRSSGDLWSDICSTLPEVKDEVANQEENTLFTDSFKPASPVNGESNGRTADLQSSDGPTTNWQPMDDSEIYIASLENRLKRLKGLSSDVTSRDMLKSLSQAKKECWDRFLHDTQTSEIFQSGDLDEGAMEHLKRWLIPEKVAISAEELEYLLRPSLTREDAAAAPDRTPSGDGEEGDRERPGLGEEDPHQPEK</sequence>
<reference evidence="2" key="1">
    <citation type="submission" date="2025-08" db="UniProtKB">
        <authorList>
            <consortium name="Ensembl"/>
        </authorList>
    </citation>
    <scope>IDENTIFICATION</scope>
</reference>
<feature type="region of interest" description="Disordered" evidence="1">
    <location>
        <begin position="166"/>
        <end position="204"/>
    </location>
</feature>
<dbReference type="GO" id="GO:0044782">
    <property type="term" value="P:cilium organization"/>
    <property type="evidence" value="ECO:0007669"/>
    <property type="project" value="Ensembl"/>
</dbReference>
<evidence type="ECO:0000313" key="3">
    <source>
        <dbReference type="Proteomes" id="UP000694546"/>
    </source>
</evidence>
<feature type="region of interest" description="Disordered" evidence="1">
    <location>
        <begin position="43"/>
        <end position="76"/>
    </location>
</feature>
<gene>
    <name evidence="2" type="primary">CCDC32</name>
</gene>
<name>A0A8C4ZDL5_GADMO</name>
<evidence type="ECO:0000256" key="1">
    <source>
        <dbReference type="SAM" id="MobiDB-lite"/>
    </source>
</evidence>
<dbReference type="Proteomes" id="UP000694546">
    <property type="component" value="Chromosome 5"/>
</dbReference>
<feature type="compositionally biased region" description="Polar residues" evidence="1">
    <location>
        <begin position="53"/>
        <end position="74"/>
    </location>
</feature>
<keyword evidence="3" id="KW-1185">Reference proteome</keyword>
<dbReference type="PANTHER" id="PTHR31800">
    <property type="entry name" value="COILED-COIL DOMAIN-CONTAINING PROTEIN 32"/>
    <property type="match status" value="1"/>
</dbReference>
<dbReference type="AlphaFoldDB" id="A0A8C4ZDL5"/>
<protein>
    <submittedName>
        <fullName evidence="2">Coiled-coil domain containing 32</fullName>
    </submittedName>
</protein>
<reference evidence="2" key="2">
    <citation type="submission" date="2025-09" db="UniProtKB">
        <authorList>
            <consortium name="Ensembl"/>
        </authorList>
    </citation>
    <scope>IDENTIFICATION</scope>
</reference>
<dbReference type="InterPro" id="IPR028039">
    <property type="entry name" value="CCDC32"/>
</dbReference>
<proteinExistence type="predicted"/>